<name>A0A6B9X9Z9_9CAUD</name>
<protein>
    <submittedName>
        <fullName evidence="1">Uncharacterized protein</fullName>
    </submittedName>
</protein>
<keyword evidence="2" id="KW-1185">Reference proteome</keyword>
<organism evidence="1 2">
    <name type="scientific">Escherichia phage anhysbys</name>
    <dbReference type="NCBI Taxonomy" id="2696383"/>
    <lineage>
        <taxon>Viruses</taxon>
        <taxon>Duplodnaviria</taxon>
        <taxon>Heunggongvirae</taxon>
        <taxon>Uroviricota</taxon>
        <taxon>Caudoviricetes</taxon>
        <taxon>Stephanstirmvirinae</taxon>
        <taxon>Phapecoctavirus</taxon>
        <taxon>Phapecoctavirus anhysbys</taxon>
    </lineage>
</organism>
<dbReference type="EMBL" id="MN850648">
    <property type="protein sequence ID" value="QHR75923.1"/>
    <property type="molecule type" value="Genomic_DNA"/>
</dbReference>
<evidence type="ECO:0000313" key="1">
    <source>
        <dbReference type="EMBL" id="QHR75923.1"/>
    </source>
</evidence>
<proteinExistence type="predicted"/>
<evidence type="ECO:0000313" key="2">
    <source>
        <dbReference type="Proteomes" id="UP000465025"/>
    </source>
</evidence>
<accession>A0A6B9X9Z9</accession>
<gene>
    <name evidence="1" type="ORF">anhysbys_27</name>
</gene>
<reference evidence="2" key="1">
    <citation type="submission" date="2019-12" db="EMBL/GenBank/DDBJ databases">
        <authorList>
            <person name="Olsen N.S."/>
            <person name="Junco L.M.F."/>
            <person name="Kot W."/>
            <person name="Hansen L.H."/>
        </authorList>
    </citation>
    <scope>NUCLEOTIDE SEQUENCE [LARGE SCALE GENOMIC DNA]</scope>
</reference>
<dbReference type="Proteomes" id="UP000465025">
    <property type="component" value="Segment"/>
</dbReference>
<sequence length="132" mass="14976">MYNPTGILLKLTVTDPTLFTNLASGEVYEVMKDDDGWCYLCGYFLCDAEELESIVTKGFYEEPGFRVETTQKPDTITLTRQELITIIEDAFIDGWNTQDNDWGGPEAFLEHHKAYGEFCETTVALDNLKEGL</sequence>